<protein>
    <submittedName>
        <fullName evidence="2">Uncharacterized protein</fullName>
    </submittedName>
</protein>
<dbReference type="AlphaFoldDB" id="A0A3M0G6L6"/>
<dbReference type="Gene3D" id="2.60.40.1240">
    <property type="match status" value="1"/>
</dbReference>
<comment type="caution">
    <text evidence="2">The sequence shown here is derived from an EMBL/GenBank/DDBJ whole genome shotgun (WGS) entry which is preliminary data.</text>
</comment>
<dbReference type="EMBL" id="REGC01000006">
    <property type="protein sequence ID" value="RMB60690.1"/>
    <property type="molecule type" value="Genomic_DNA"/>
</dbReference>
<keyword evidence="1" id="KW-0732">Signal</keyword>
<gene>
    <name evidence="2" type="ORF">D9543_06310</name>
</gene>
<proteinExistence type="predicted"/>
<dbReference type="RefSeq" id="WP_121927816.1">
    <property type="nucleotide sequence ID" value="NZ_CP068291.1"/>
</dbReference>
<sequence length="76" mass="8367">MPRNKTWDTSVRYFTAAQYNNSDTVNKLDFASRCDTALTSSLLHKIKQGDTASGAVSCEFNDESTPVEILATDNFG</sequence>
<name>A0A3M0G6L6_9CORY</name>
<evidence type="ECO:0000313" key="2">
    <source>
        <dbReference type="EMBL" id="RMB60690.1"/>
    </source>
</evidence>
<reference evidence="2 3" key="1">
    <citation type="submission" date="2018-10" db="EMBL/GenBank/DDBJ databases">
        <title>Corynebacterium macginleyi genome sequencing and assembly of the type strain and two clinical samples.</title>
        <authorList>
            <person name="Bernier A.-M."/>
            <person name="Bernard K."/>
        </authorList>
    </citation>
    <scope>NUCLEOTIDE SEQUENCE [LARGE SCALE GENOMIC DNA]</scope>
    <source>
        <strain evidence="2 3">NML 120205</strain>
    </source>
</reference>
<organism evidence="2 3">
    <name type="scientific">Corynebacterium macginleyi</name>
    <dbReference type="NCBI Taxonomy" id="38290"/>
    <lineage>
        <taxon>Bacteria</taxon>
        <taxon>Bacillati</taxon>
        <taxon>Actinomycetota</taxon>
        <taxon>Actinomycetes</taxon>
        <taxon>Mycobacteriales</taxon>
        <taxon>Corynebacteriaceae</taxon>
        <taxon>Corynebacterium</taxon>
    </lineage>
</organism>
<evidence type="ECO:0000256" key="1">
    <source>
        <dbReference type="ARBA" id="ARBA00022729"/>
    </source>
</evidence>
<evidence type="ECO:0000313" key="3">
    <source>
        <dbReference type="Proteomes" id="UP000270649"/>
    </source>
</evidence>
<accession>A0A3M0G6L6</accession>
<dbReference type="Proteomes" id="UP000270649">
    <property type="component" value="Unassembled WGS sequence"/>
</dbReference>
<dbReference type="InterPro" id="IPR029050">
    <property type="entry name" value="Immunoprotect_excell_Ig-like"/>
</dbReference>